<evidence type="ECO:0000313" key="4">
    <source>
        <dbReference type="Proteomes" id="UP001336835"/>
    </source>
</evidence>
<dbReference type="InterPro" id="IPR011251">
    <property type="entry name" value="Luciferase-like_dom"/>
</dbReference>
<dbReference type="GO" id="GO:0016491">
    <property type="term" value="F:oxidoreductase activity"/>
    <property type="evidence" value="ECO:0007669"/>
    <property type="project" value="UniProtKB-KW"/>
</dbReference>
<keyword evidence="3" id="KW-0560">Oxidoreductase</keyword>
<keyword evidence="4" id="KW-1185">Reference proteome</keyword>
<dbReference type="EC" id="1.-.-.-" evidence="3"/>
<dbReference type="InterPro" id="IPR050766">
    <property type="entry name" value="Bact_Lucif_Oxidored"/>
</dbReference>
<dbReference type="PANTHER" id="PTHR30137">
    <property type="entry name" value="LUCIFERASE-LIKE MONOOXYGENASE"/>
    <property type="match status" value="1"/>
</dbReference>
<proteinExistence type="predicted"/>
<evidence type="ECO:0000313" key="3">
    <source>
        <dbReference type="EMBL" id="MEE1944065.1"/>
    </source>
</evidence>
<comment type="similarity">
    <text evidence="1">To bacterial alkanal monooxygenase alpha and beta chains.</text>
</comment>
<comment type="caution">
    <text evidence="3">The sequence shown here is derived from an EMBL/GenBank/DDBJ whole genome shotgun (WGS) entry which is preliminary data.</text>
</comment>
<evidence type="ECO:0000259" key="2">
    <source>
        <dbReference type="Pfam" id="PF00296"/>
    </source>
</evidence>
<dbReference type="Pfam" id="PF00296">
    <property type="entry name" value="Bac_luciferase"/>
    <property type="match status" value="1"/>
</dbReference>
<dbReference type="InterPro" id="IPR036661">
    <property type="entry name" value="Luciferase-like_sf"/>
</dbReference>
<protein>
    <submittedName>
        <fullName evidence="3">LLM class flavin-dependent oxidoreductase</fullName>
        <ecNumber evidence="3">1.-.-.-</ecNumber>
    </submittedName>
</protein>
<dbReference type="Gene3D" id="3.20.20.30">
    <property type="entry name" value="Luciferase-like domain"/>
    <property type="match status" value="1"/>
</dbReference>
<dbReference type="EMBL" id="JAZDQT010000001">
    <property type="protein sequence ID" value="MEE1944065.1"/>
    <property type="molecule type" value="Genomic_DNA"/>
</dbReference>
<dbReference type="InterPro" id="IPR019949">
    <property type="entry name" value="CmoO-like"/>
</dbReference>
<organism evidence="3 4">
    <name type="scientific">Pedobacter albus</name>
    <dbReference type="NCBI Taxonomy" id="3113905"/>
    <lineage>
        <taxon>Bacteria</taxon>
        <taxon>Pseudomonadati</taxon>
        <taxon>Bacteroidota</taxon>
        <taxon>Sphingobacteriia</taxon>
        <taxon>Sphingobacteriales</taxon>
        <taxon>Sphingobacteriaceae</taxon>
        <taxon>Pedobacter</taxon>
    </lineage>
</organism>
<dbReference type="Proteomes" id="UP001336835">
    <property type="component" value="Unassembled WGS sequence"/>
</dbReference>
<dbReference type="NCBIfam" id="TIGR03558">
    <property type="entry name" value="oxido_grp_1"/>
    <property type="match status" value="1"/>
</dbReference>
<dbReference type="CDD" id="cd00347">
    <property type="entry name" value="Flavin_utilizing_monoxygenases"/>
    <property type="match status" value="2"/>
</dbReference>
<evidence type="ECO:0000256" key="1">
    <source>
        <dbReference type="ARBA" id="ARBA00007789"/>
    </source>
</evidence>
<dbReference type="RefSeq" id="WP_330106446.1">
    <property type="nucleotide sequence ID" value="NZ_JAZDQT010000001.1"/>
</dbReference>
<feature type="domain" description="Luciferase-like" evidence="2">
    <location>
        <begin position="14"/>
        <end position="306"/>
    </location>
</feature>
<accession>A0ABU7I3N1</accession>
<sequence>MSTRELAKLPFSVLDLATVVEGKTIADTFKNSVELAQHTEKLGYLRYWLAEHHNMISVASSATSVLIGHIADHTNTIRVGSGGIMLPNHSPLVVAEQFGTLATLYPERIDLGLGRAPGTDQLTSMEIRGERFAAPHNFPQDVLKLQRYLSSTNSNSKVRAIPGEGTEVPIWILGSSTESAHLAASYGLPYAFASHFAPTYFLEALQIYKQNFRPSAVLKEPYVISCVNVIAAPTDEEAEYLSTSLKQLFMGIVTGKRRLLQPPVADMDEIWDPMEEQAVNQMLAVAFIGGPATLATQMRSFLAQTQIDEVMVTSHIYDHQARLRSYELFAEVLRKG</sequence>
<name>A0ABU7I3N1_9SPHI</name>
<gene>
    <name evidence="3" type="ORF">VRU48_03030</name>
</gene>
<dbReference type="SUPFAM" id="SSF51679">
    <property type="entry name" value="Bacterial luciferase-like"/>
    <property type="match status" value="1"/>
</dbReference>
<reference evidence="3 4" key="1">
    <citation type="submission" date="2024-01" db="EMBL/GenBank/DDBJ databases">
        <title>Pedobacter sp. nov., isolated from fresh soil.</title>
        <authorList>
            <person name="Le N.T.T."/>
        </authorList>
    </citation>
    <scope>NUCLEOTIDE SEQUENCE [LARGE SCALE GENOMIC DNA]</scope>
    <source>
        <strain evidence="3 4">KR3-3</strain>
    </source>
</reference>
<dbReference type="PANTHER" id="PTHR30137:SF6">
    <property type="entry name" value="LUCIFERASE-LIKE MONOOXYGENASE"/>
    <property type="match status" value="1"/>
</dbReference>